<evidence type="ECO:0000256" key="1">
    <source>
        <dbReference type="ARBA" id="ARBA00023118"/>
    </source>
</evidence>
<dbReference type="InterPro" id="IPR013421">
    <property type="entry name" value="CRISPR-assoc_prot_Cas5_HALMA"/>
</dbReference>
<name>A0A0E3WT87_9EURY</name>
<dbReference type="AlphaFoldDB" id="A0A0E3WT87"/>
<organism evidence="2 3">
    <name type="scientific">Methanosarcina lacustris Z-7289</name>
    <dbReference type="NCBI Taxonomy" id="1434111"/>
    <lineage>
        <taxon>Archaea</taxon>
        <taxon>Methanobacteriati</taxon>
        <taxon>Methanobacteriota</taxon>
        <taxon>Stenosarchaea group</taxon>
        <taxon>Methanomicrobia</taxon>
        <taxon>Methanosarcinales</taxon>
        <taxon>Methanosarcinaceae</taxon>
        <taxon>Methanosarcina</taxon>
    </lineage>
</organism>
<protein>
    <submittedName>
        <fullName evidence="2">CRISPR-associated protein, Cas5h family</fullName>
    </submittedName>
</protein>
<dbReference type="KEGG" id="mls:MSLAZ_2529"/>
<dbReference type="InterPro" id="IPR013422">
    <property type="entry name" value="CRISPR-assoc_prot_Cas5_N"/>
</dbReference>
<evidence type="ECO:0000313" key="3">
    <source>
        <dbReference type="Proteomes" id="UP000033072"/>
    </source>
</evidence>
<dbReference type="OrthoDB" id="42959at2157"/>
<dbReference type="GO" id="GO:0051607">
    <property type="term" value="P:defense response to virus"/>
    <property type="evidence" value="ECO:0007669"/>
    <property type="project" value="UniProtKB-KW"/>
</dbReference>
<dbReference type="EMBL" id="CP009515">
    <property type="protein sequence ID" value="AKB75790.1"/>
    <property type="molecule type" value="Genomic_DNA"/>
</dbReference>
<dbReference type="HOGENOM" id="CLU_090888_1_0_2"/>
<proteinExistence type="predicted"/>
<evidence type="ECO:0000313" key="2">
    <source>
        <dbReference type="EMBL" id="AKB75790.1"/>
    </source>
</evidence>
<accession>A0A0E3WT87</accession>
<reference evidence="2 3" key="1">
    <citation type="submission" date="2014-07" db="EMBL/GenBank/DDBJ databases">
        <title>Methanogenic archaea and the global carbon cycle.</title>
        <authorList>
            <person name="Henriksen J.R."/>
            <person name="Luke J."/>
            <person name="Reinhart S."/>
            <person name="Benedict M.N."/>
            <person name="Youngblut N.D."/>
            <person name="Metcalf M.E."/>
            <person name="Whitaker R.J."/>
            <person name="Metcalf W.W."/>
        </authorList>
    </citation>
    <scope>NUCLEOTIDE SEQUENCE [LARGE SCALE GENOMIC DNA]</scope>
    <source>
        <strain evidence="2 3">Z-7289</strain>
    </source>
</reference>
<gene>
    <name evidence="2" type="ORF">MSLAZ_2529</name>
</gene>
<dbReference type="Gene3D" id="3.30.70.2660">
    <property type="match status" value="1"/>
</dbReference>
<dbReference type="NCBIfam" id="TIGR02593">
    <property type="entry name" value="CRISPR_cas5"/>
    <property type="match status" value="1"/>
</dbReference>
<sequence>MDCLVFTARGEHAMFRQPETTTSALTFSCIHPVATKGLVGAVMGLDNGMFGMNNAKLAVSRNELYESTLDMRVGIRVLKPVRKDTQNFSLVTMKSEHLFNFQSPMQFLRDVEYELFIAWDSKKLDKLETALKTRIYGITPYLGVSDFGAKLSFVKRCDAKLIENATAVDTVIPVRCIKSMKFSACSLNVETVNLFPTRNNELREYISRETVKFAFEGNRNCAINGDFDAEVYNVDGCNVYFF</sequence>
<dbReference type="RefSeq" id="WP_048127572.1">
    <property type="nucleotide sequence ID" value="NZ_CP009515.1"/>
</dbReference>
<keyword evidence="1" id="KW-0051">Antiviral defense</keyword>
<dbReference type="GeneID" id="24807365"/>
<dbReference type="NCBIfam" id="TIGR02592">
    <property type="entry name" value="cas_Cas5h"/>
    <property type="match status" value="1"/>
</dbReference>
<keyword evidence="3" id="KW-1185">Reference proteome</keyword>
<dbReference type="Proteomes" id="UP000033072">
    <property type="component" value="Chromosome"/>
</dbReference>
<dbReference type="STRING" id="1434111.MSLAZ_2529"/>
<dbReference type="PATRIC" id="fig|1434111.4.peg.3355"/>